<evidence type="ECO:0000256" key="2">
    <source>
        <dbReference type="ARBA" id="ARBA00022630"/>
    </source>
</evidence>
<dbReference type="Pfam" id="PF21274">
    <property type="entry name" value="Rng_hyd_C"/>
    <property type="match status" value="1"/>
</dbReference>
<protein>
    <submittedName>
        <fullName evidence="6">FAD-dependent monooxygenase</fullName>
    </submittedName>
</protein>
<evidence type="ECO:0000256" key="1">
    <source>
        <dbReference type="ARBA" id="ARBA00001974"/>
    </source>
</evidence>
<dbReference type="PRINTS" id="PR00420">
    <property type="entry name" value="RNGMNOXGNASE"/>
</dbReference>
<name>A0ABW4F5J1_9PSEU</name>
<dbReference type="SUPFAM" id="SSF51905">
    <property type="entry name" value="FAD/NAD(P)-binding domain"/>
    <property type="match status" value="1"/>
</dbReference>
<feature type="domain" description="FAD-binding" evidence="5">
    <location>
        <begin position="4"/>
        <end position="335"/>
    </location>
</feature>
<comment type="cofactor">
    <cofactor evidence="1">
        <name>FAD</name>
        <dbReference type="ChEBI" id="CHEBI:57692"/>
    </cofactor>
</comment>
<keyword evidence="6" id="KW-0560">Oxidoreductase</keyword>
<dbReference type="RefSeq" id="WP_344729867.1">
    <property type="nucleotide sequence ID" value="NZ_BAAAUS010000064.1"/>
</dbReference>
<dbReference type="InterPro" id="IPR036188">
    <property type="entry name" value="FAD/NAD-bd_sf"/>
</dbReference>
<evidence type="ECO:0000256" key="4">
    <source>
        <dbReference type="SAM" id="MobiDB-lite"/>
    </source>
</evidence>
<evidence type="ECO:0000256" key="3">
    <source>
        <dbReference type="ARBA" id="ARBA00022827"/>
    </source>
</evidence>
<evidence type="ECO:0000313" key="6">
    <source>
        <dbReference type="EMBL" id="MFD1522045.1"/>
    </source>
</evidence>
<feature type="region of interest" description="Disordered" evidence="4">
    <location>
        <begin position="503"/>
        <end position="525"/>
    </location>
</feature>
<feature type="compositionally biased region" description="Polar residues" evidence="4">
    <location>
        <begin position="508"/>
        <end position="517"/>
    </location>
</feature>
<dbReference type="Gene3D" id="3.40.30.120">
    <property type="match status" value="1"/>
</dbReference>
<dbReference type="PANTHER" id="PTHR43004:SF19">
    <property type="entry name" value="BINDING MONOOXYGENASE, PUTATIVE (JCVI)-RELATED"/>
    <property type="match status" value="1"/>
</dbReference>
<organism evidence="6 7">
    <name type="scientific">Pseudonocardia yunnanensis</name>
    <dbReference type="NCBI Taxonomy" id="58107"/>
    <lineage>
        <taxon>Bacteria</taxon>
        <taxon>Bacillati</taxon>
        <taxon>Actinomycetota</taxon>
        <taxon>Actinomycetes</taxon>
        <taxon>Pseudonocardiales</taxon>
        <taxon>Pseudonocardiaceae</taxon>
        <taxon>Pseudonocardia</taxon>
    </lineage>
</organism>
<gene>
    <name evidence="6" type="ORF">ACFSJD_31430</name>
</gene>
<dbReference type="Gene3D" id="3.50.50.60">
    <property type="entry name" value="FAD/NAD(P)-binding domain"/>
    <property type="match status" value="1"/>
</dbReference>
<comment type="caution">
    <text evidence="6">The sequence shown here is derived from an EMBL/GenBank/DDBJ whole genome shotgun (WGS) entry which is preliminary data.</text>
</comment>
<dbReference type="InterPro" id="IPR002938">
    <property type="entry name" value="FAD-bd"/>
</dbReference>
<keyword evidence="7" id="KW-1185">Reference proteome</keyword>
<keyword evidence="3" id="KW-0274">FAD</keyword>
<evidence type="ECO:0000313" key="7">
    <source>
        <dbReference type="Proteomes" id="UP001597114"/>
    </source>
</evidence>
<dbReference type="GO" id="GO:0004497">
    <property type="term" value="F:monooxygenase activity"/>
    <property type="evidence" value="ECO:0007669"/>
    <property type="project" value="UniProtKB-KW"/>
</dbReference>
<evidence type="ECO:0000259" key="5">
    <source>
        <dbReference type="Pfam" id="PF01494"/>
    </source>
</evidence>
<keyword evidence="2" id="KW-0285">Flavoprotein</keyword>
<dbReference type="InterPro" id="IPR050641">
    <property type="entry name" value="RIFMO-like"/>
</dbReference>
<keyword evidence="6" id="KW-0503">Monooxygenase</keyword>
<dbReference type="Gene3D" id="3.30.70.2450">
    <property type="match status" value="1"/>
</dbReference>
<dbReference type="Pfam" id="PF01494">
    <property type="entry name" value="FAD_binding_3"/>
    <property type="match status" value="1"/>
</dbReference>
<sequence>MTGTDVVVVGGGPTGLMLACELRLAGVDVVVLDRLGGRTGESRAGGIHARTMEVLDQRGILDRFLEVGRRMQVGHFAALRLDVSRVESRYPFLLNVVQATVERLLEERAAELGVRVTWSAEVTGIEQDDAGVDVEVRGSDGTYRLRSAYLVGCDGGRSAVRKLAGIDFPGTPATMTELLGDVELTDPPAGPIFQERRRQGYFSVLPFEPGWHRVMVNDFDHTADHDEPVTLDRLRTALVRVAGTDYGMRSPRWLSRFSDAARQADRYRSGRVLLAGDAAHIHFPAGGQGLNLGVQDAVNLGWKLASVVRGRVPQQILDSYHAERHPVAARVLQNTRAQAALGRPGAQTDALREVIGNLIEFDEVNRYLGYMITALDVRYPMGEGHPLLGRRVPDADITTADGDTRVADLLHAGRPVLLDLSGGVADLADVVHDWTDRVDRVEAKCPAEHWVVPVTGSVPAPAALLIRPDGYVAWAAPAGKPVDASSLRTALAVWFGPGQVPSAPQRGNGWQASSTVRTVRAGHTG</sequence>
<dbReference type="PANTHER" id="PTHR43004">
    <property type="entry name" value="TRK SYSTEM POTASSIUM UPTAKE PROTEIN"/>
    <property type="match status" value="1"/>
</dbReference>
<dbReference type="Proteomes" id="UP001597114">
    <property type="component" value="Unassembled WGS sequence"/>
</dbReference>
<accession>A0ABW4F5J1</accession>
<dbReference type="EMBL" id="JBHUCO010000044">
    <property type="protein sequence ID" value="MFD1522045.1"/>
    <property type="molecule type" value="Genomic_DNA"/>
</dbReference>
<proteinExistence type="predicted"/>
<reference evidence="7" key="1">
    <citation type="journal article" date="2019" name="Int. J. Syst. Evol. Microbiol.">
        <title>The Global Catalogue of Microorganisms (GCM) 10K type strain sequencing project: providing services to taxonomists for standard genome sequencing and annotation.</title>
        <authorList>
            <consortium name="The Broad Institute Genomics Platform"/>
            <consortium name="The Broad Institute Genome Sequencing Center for Infectious Disease"/>
            <person name="Wu L."/>
            <person name="Ma J."/>
        </authorList>
    </citation>
    <scope>NUCLEOTIDE SEQUENCE [LARGE SCALE GENOMIC DNA]</scope>
    <source>
        <strain evidence="7">CCM 7043</strain>
    </source>
</reference>